<dbReference type="Gene3D" id="1.10.3090.10">
    <property type="entry name" value="cca-adding enzyme, domain 2"/>
    <property type="match status" value="1"/>
</dbReference>
<dbReference type="GO" id="GO:0046872">
    <property type="term" value="F:metal ion binding"/>
    <property type="evidence" value="ECO:0007669"/>
    <property type="project" value="UniProtKB-KW"/>
</dbReference>
<name>A0A964WS97_9HYPH</name>
<reference evidence="11" key="1">
    <citation type="submission" date="2019-03" db="EMBL/GenBank/DDBJ databases">
        <title>Afifella sp. nov., isolated from activated sludge.</title>
        <authorList>
            <person name="Li Q."/>
            <person name="Liu Y."/>
        </authorList>
    </citation>
    <scope>NUCLEOTIDE SEQUENCE</scope>
    <source>
        <strain evidence="11">L72</strain>
    </source>
</reference>
<evidence type="ECO:0000256" key="2">
    <source>
        <dbReference type="ARBA" id="ARBA00022679"/>
    </source>
</evidence>
<dbReference type="CDD" id="cd05398">
    <property type="entry name" value="NT_ClassII-CCAase"/>
    <property type="match status" value="1"/>
</dbReference>
<dbReference type="InterPro" id="IPR043519">
    <property type="entry name" value="NT_sf"/>
</dbReference>
<keyword evidence="8" id="KW-0694">RNA-binding</keyword>
<gene>
    <name evidence="11" type="ORF">E4O86_03230</name>
</gene>
<sequence length="404" mass="44428">MPPSLAGSDFLMDPATRQALAALGASDGGTRVVGGAVRNALLGAPVADVDFATRLLPEAVIDRAERAGLEVVPTGLEHGTVTVIAGGRPFEVTTLRADVETDGRRAVVRFTEDWAEDAARRDFTMNALYCAPDGTVFDPLGGYPDIVERRVRFIGDAEDRIREDYLRILRFFRLFAWYGSGRPDPDGLRACARLKGGIAILSAERVWSELKRLFAAPDPTRAMLWMRTAAILQRALPESWGIDAIHRLVEAERSEGWPPDPLLRLESILPPHRARIDALSERLRLSRAETARLTGWAEAPEPPEAIDDTELAKAIYRTSPQAVADRIRHALAREREAGAATAVEARRHQLAFVAGWRRPVFPVSGKDLLARGMTAGPEVGRRLKELEERWIESGFSLEPAALLG</sequence>
<keyword evidence="2 8" id="KW-0808">Transferase</keyword>
<dbReference type="Pfam" id="PF12627">
    <property type="entry name" value="PolyA_pol_RNAbd"/>
    <property type="match status" value="1"/>
</dbReference>
<comment type="cofactor">
    <cofactor evidence="1">
        <name>Mg(2+)</name>
        <dbReference type="ChEBI" id="CHEBI:18420"/>
    </cofactor>
</comment>
<dbReference type="InterPro" id="IPR032828">
    <property type="entry name" value="PolyA_RNA-bd"/>
</dbReference>
<evidence type="ECO:0000256" key="6">
    <source>
        <dbReference type="ARBA" id="ARBA00022741"/>
    </source>
</evidence>
<evidence type="ECO:0000313" key="11">
    <source>
        <dbReference type="EMBL" id="MYZ46732.1"/>
    </source>
</evidence>
<dbReference type="GO" id="GO:0016779">
    <property type="term" value="F:nucleotidyltransferase activity"/>
    <property type="evidence" value="ECO:0007669"/>
    <property type="project" value="UniProtKB-KW"/>
</dbReference>
<dbReference type="GO" id="GO:0000166">
    <property type="term" value="F:nucleotide binding"/>
    <property type="evidence" value="ECO:0007669"/>
    <property type="project" value="UniProtKB-KW"/>
</dbReference>
<dbReference type="InterPro" id="IPR050264">
    <property type="entry name" value="Bact_CCA-adding_enz_type3_sf"/>
</dbReference>
<keyword evidence="5" id="KW-0479">Metal-binding</keyword>
<evidence type="ECO:0000259" key="10">
    <source>
        <dbReference type="Pfam" id="PF12627"/>
    </source>
</evidence>
<dbReference type="Proteomes" id="UP000773614">
    <property type="component" value="Unassembled WGS sequence"/>
</dbReference>
<feature type="domain" description="Poly A polymerase head" evidence="9">
    <location>
        <begin position="31"/>
        <end position="152"/>
    </location>
</feature>
<dbReference type="AlphaFoldDB" id="A0A964WS97"/>
<evidence type="ECO:0000256" key="8">
    <source>
        <dbReference type="RuleBase" id="RU003953"/>
    </source>
</evidence>
<dbReference type="PANTHER" id="PTHR46173:SF1">
    <property type="entry name" value="CCA TRNA NUCLEOTIDYLTRANSFERASE 1, MITOCHONDRIAL"/>
    <property type="match status" value="1"/>
</dbReference>
<evidence type="ECO:0000256" key="1">
    <source>
        <dbReference type="ARBA" id="ARBA00001946"/>
    </source>
</evidence>
<dbReference type="OrthoDB" id="9805698at2"/>
<evidence type="ECO:0000313" key="12">
    <source>
        <dbReference type="Proteomes" id="UP000773614"/>
    </source>
</evidence>
<evidence type="ECO:0000256" key="7">
    <source>
        <dbReference type="ARBA" id="ARBA00022842"/>
    </source>
</evidence>
<feature type="domain" description="tRNA nucleotidyltransferase/poly(A) polymerase RNA and SrmB- binding" evidence="10">
    <location>
        <begin position="184"/>
        <end position="238"/>
    </location>
</feature>
<dbReference type="EMBL" id="SPKJ01000005">
    <property type="protein sequence ID" value="MYZ46732.1"/>
    <property type="molecule type" value="Genomic_DNA"/>
</dbReference>
<accession>A0A964WS97</accession>
<dbReference type="GO" id="GO:0000049">
    <property type="term" value="F:tRNA binding"/>
    <property type="evidence" value="ECO:0007669"/>
    <property type="project" value="TreeGrafter"/>
</dbReference>
<evidence type="ECO:0000259" key="9">
    <source>
        <dbReference type="Pfam" id="PF01743"/>
    </source>
</evidence>
<organism evidence="11 12">
    <name type="scientific">Propylenella binzhouense</name>
    <dbReference type="NCBI Taxonomy" id="2555902"/>
    <lineage>
        <taxon>Bacteria</taxon>
        <taxon>Pseudomonadati</taxon>
        <taxon>Pseudomonadota</taxon>
        <taxon>Alphaproteobacteria</taxon>
        <taxon>Hyphomicrobiales</taxon>
        <taxon>Propylenellaceae</taxon>
        <taxon>Propylenella</taxon>
    </lineage>
</organism>
<keyword evidence="3" id="KW-0819">tRNA processing</keyword>
<keyword evidence="7" id="KW-0460">Magnesium</keyword>
<evidence type="ECO:0000256" key="3">
    <source>
        <dbReference type="ARBA" id="ARBA00022694"/>
    </source>
</evidence>
<protein>
    <submittedName>
        <fullName evidence="11">CCA tRNA nucleotidyltransferase</fullName>
    </submittedName>
</protein>
<dbReference type="SUPFAM" id="SSF81891">
    <property type="entry name" value="Poly A polymerase C-terminal region-like"/>
    <property type="match status" value="1"/>
</dbReference>
<comment type="similarity">
    <text evidence="8">Belongs to the tRNA nucleotidyltransferase/poly(A) polymerase family.</text>
</comment>
<dbReference type="InterPro" id="IPR002646">
    <property type="entry name" value="PolA_pol_head_dom"/>
</dbReference>
<proteinExistence type="inferred from homology"/>
<dbReference type="PANTHER" id="PTHR46173">
    <property type="entry name" value="CCA TRNA NUCLEOTIDYLTRANSFERASE 1, MITOCHONDRIAL"/>
    <property type="match status" value="1"/>
</dbReference>
<keyword evidence="6" id="KW-0547">Nucleotide-binding</keyword>
<keyword evidence="12" id="KW-1185">Reference proteome</keyword>
<dbReference type="GO" id="GO:0008033">
    <property type="term" value="P:tRNA processing"/>
    <property type="evidence" value="ECO:0007669"/>
    <property type="project" value="UniProtKB-KW"/>
</dbReference>
<comment type="caution">
    <text evidence="11">The sequence shown here is derived from an EMBL/GenBank/DDBJ whole genome shotgun (WGS) entry which is preliminary data.</text>
</comment>
<dbReference type="Pfam" id="PF01743">
    <property type="entry name" value="PolyA_pol"/>
    <property type="match status" value="1"/>
</dbReference>
<keyword evidence="4" id="KW-0548">Nucleotidyltransferase</keyword>
<dbReference type="SUPFAM" id="SSF81301">
    <property type="entry name" value="Nucleotidyltransferase"/>
    <property type="match status" value="1"/>
</dbReference>
<dbReference type="Gene3D" id="3.30.460.10">
    <property type="entry name" value="Beta Polymerase, domain 2"/>
    <property type="match status" value="1"/>
</dbReference>
<evidence type="ECO:0000256" key="5">
    <source>
        <dbReference type="ARBA" id="ARBA00022723"/>
    </source>
</evidence>
<evidence type="ECO:0000256" key="4">
    <source>
        <dbReference type="ARBA" id="ARBA00022695"/>
    </source>
</evidence>